<evidence type="ECO:0000256" key="5">
    <source>
        <dbReference type="ARBA" id="ARBA00012483"/>
    </source>
</evidence>
<comment type="PTM">
    <text evidence="22">Ubiquitinated in the presence of host E1 ubiquitin-activating enzyme, E2 ubiquitin-conjugating enzyme and ubiquitin.</text>
</comment>
<keyword evidence="10" id="KW-0677">Repeat</keyword>
<evidence type="ECO:0000256" key="8">
    <source>
        <dbReference type="ARBA" id="ARBA00022614"/>
    </source>
</evidence>
<evidence type="ECO:0000256" key="17">
    <source>
        <dbReference type="ARBA" id="ARBA00060460"/>
    </source>
</evidence>
<dbReference type="GO" id="GO:0030430">
    <property type="term" value="C:host cell cytoplasm"/>
    <property type="evidence" value="ECO:0007669"/>
    <property type="project" value="UniProtKB-SubCell"/>
</dbReference>
<evidence type="ECO:0000256" key="1">
    <source>
        <dbReference type="ARBA" id="ARBA00000900"/>
    </source>
</evidence>
<name>A0A5T3RCI2_SALER</name>
<evidence type="ECO:0000256" key="12">
    <source>
        <dbReference type="ARBA" id="ARBA00022843"/>
    </source>
</evidence>
<evidence type="ECO:0000256" key="3">
    <source>
        <dbReference type="ARBA" id="ARBA00004613"/>
    </source>
</evidence>
<evidence type="ECO:0000256" key="15">
    <source>
        <dbReference type="ARBA" id="ARBA00023136"/>
    </source>
</evidence>
<dbReference type="PANTHER" id="PTHR47114:SF2">
    <property type="entry name" value="OLIGODENDROCYTE-MYELIN GLYCOPROTEIN"/>
    <property type="match status" value="1"/>
</dbReference>
<dbReference type="Gene3D" id="1.20.1270.130">
    <property type="entry name" value="Shigella T3SS effector IpaH domain"/>
    <property type="match status" value="1"/>
</dbReference>
<keyword evidence="6" id="KW-1032">Host cell membrane</keyword>
<dbReference type="NCBIfam" id="NF011917">
    <property type="entry name" value="PRK15387.1"/>
    <property type="match status" value="1"/>
</dbReference>
<dbReference type="GO" id="GO:0061630">
    <property type="term" value="F:ubiquitin protein ligase activity"/>
    <property type="evidence" value="ECO:0007669"/>
    <property type="project" value="UniProtKB-EC"/>
</dbReference>
<dbReference type="GO" id="GO:0005576">
    <property type="term" value="C:extracellular region"/>
    <property type="evidence" value="ECO:0007669"/>
    <property type="project" value="UniProtKB-SubCell"/>
</dbReference>
<keyword evidence="9 22" id="KW-0808">Transferase</keyword>
<accession>A0A5T3RCI2</accession>
<evidence type="ECO:0000256" key="11">
    <source>
        <dbReference type="ARBA" id="ARBA00022786"/>
    </source>
</evidence>
<keyword evidence="14" id="KW-0843">Virulence</keyword>
<evidence type="ECO:0000256" key="16">
    <source>
        <dbReference type="ARBA" id="ARBA00023200"/>
    </source>
</evidence>
<dbReference type="SUPFAM" id="SSF52058">
    <property type="entry name" value="L domain-like"/>
    <property type="match status" value="1"/>
</dbReference>
<evidence type="ECO:0000256" key="10">
    <source>
        <dbReference type="ARBA" id="ARBA00022737"/>
    </source>
</evidence>
<dbReference type="SMART" id="SM00364">
    <property type="entry name" value="LRR_BAC"/>
    <property type="match status" value="10"/>
</dbReference>
<comment type="caution">
    <text evidence="24">The sequence shown here is derived from an EMBL/GenBank/DDBJ whole genome shotgun (WGS) entry which is preliminary data.</text>
</comment>
<dbReference type="GO" id="GO:0020002">
    <property type="term" value="C:host cell plasma membrane"/>
    <property type="evidence" value="ECO:0007669"/>
    <property type="project" value="UniProtKB-SubCell"/>
</dbReference>
<comment type="subcellular location">
    <subcellularLocation>
        <location evidence="17">Host apical cell membrane</location>
        <topology evidence="17">Peripheral membrane protein</topology>
        <orientation evidence="17">Cytoplasmic side</orientation>
    </subcellularLocation>
    <subcellularLocation>
        <location evidence="2">Host cytoplasm</location>
    </subcellularLocation>
    <subcellularLocation>
        <location evidence="3">Secreted</location>
    </subcellularLocation>
</comment>
<evidence type="ECO:0000256" key="21">
    <source>
        <dbReference type="ARBA" id="ARBA00083821"/>
    </source>
</evidence>
<keyword evidence="11 22" id="KW-0833">Ubl conjugation pathway</keyword>
<evidence type="ECO:0000256" key="18">
    <source>
        <dbReference type="ARBA" id="ARBA00074657"/>
    </source>
</evidence>
<protein>
    <recommendedName>
        <fullName evidence="18">E3 ubiquitin-protein ligase SspH2</fullName>
        <ecNumber evidence="5">2.3.2.27</ecNumber>
    </recommendedName>
    <alternativeName>
        <fullName evidence="21">RING-type E3 ubiquitin transferase SspH2</fullName>
    </alternativeName>
    <alternativeName>
        <fullName evidence="20">Salmonella secreted protein H2</fullName>
    </alternativeName>
    <alternativeName>
        <fullName evidence="19">Secreted effector protein sspH2</fullName>
    </alternativeName>
</protein>
<keyword evidence="8" id="KW-0433">Leucine-rich repeat</keyword>
<dbReference type="Gene3D" id="1.20.58.360">
    <property type="entry name" value="Shigella T3SS effector IpaH defines"/>
    <property type="match status" value="1"/>
</dbReference>
<evidence type="ECO:0000256" key="14">
    <source>
        <dbReference type="ARBA" id="ARBA00023026"/>
    </source>
</evidence>
<keyword evidence="16 22" id="KW-1035">Host cytoplasm</keyword>
<dbReference type="Pfam" id="PF14496">
    <property type="entry name" value="NEL"/>
    <property type="match status" value="1"/>
</dbReference>
<evidence type="ECO:0000256" key="7">
    <source>
        <dbReference type="ARBA" id="ARBA00022525"/>
    </source>
</evidence>
<evidence type="ECO:0000313" key="24">
    <source>
        <dbReference type="EMBL" id="EAN7515995.1"/>
    </source>
</evidence>
<evidence type="ECO:0000259" key="23">
    <source>
        <dbReference type="PROSITE" id="PS52053"/>
    </source>
</evidence>
<comment type="catalytic activity">
    <reaction evidence="1">
        <text>S-ubiquitinyl-[E2 ubiquitin-conjugating enzyme]-L-cysteine + [acceptor protein]-L-lysine = [E2 ubiquitin-conjugating enzyme]-L-cysteine + N(6)-ubiquitinyl-[acceptor protein]-L-lysine.</text>
        <dbReference type="EC" id="2.3.2.27"/>
    </reaction>
</comment>
<evidence type="ECO:0000256" key="13">
    <source>
        <dbReference type="ARBA" id="ARBA00022870"/>
    </source>
</evidence>
<comment type="similarity">
    <text evidence="4 22">Belongs to the LRR-containing bacterial E3 ligase family.</text>
</comment>
<dbReference type="PROSITE" id="PS51450">
    <property type="entry name" value="LRR"/>
    <property type="match status" value="3"/>
</dbReference>
<dbReference type="InterPro" id="IPR032675">
    <property type="entry name" value="LRR_dom_sf"/>
</dbReference>
<reference evidence="24" key="1">
    <citation type="submission" date="2018-12" db="EMBL/GenBank/DDBJ databases">
        <authorList>
            <consortium name="PulseNet: The National Subtyping Network for Foodborne Disease Surveillance"/>
            <person name="Tarr C.L."/>
            <person name="Trees E."/>
            <person name="Katz L.S."/>
            <person name="Carleton-Romer H.A."/>
            <person name="Stroika S."/>
            <person name="Kucerova Z."/>
            <person name="Roache K.F."/>
            <person name="Sabol A.L."/>
            <person name="Besser J."/>
            <person name="Gerner-Smidt P."/>
        </authorList>
    </citation>
    <scope>NUCLEOTIDE SEQUENCE</scope>
    <source>
        <strain evidence="24">PNUSAS064340</strain>
    </source>
</reference>
<dbReference type="AlphaFoldDB" id="A0A5T3RCI2"/>
<evidence type="ECO:0000256" key="19">
    <source>
        <dbReference type="ARBA" id="ARBA00078926"/>
    </source>
</evidence>
<dbReference type="FunFam" id="1.20.58.90:FF:000013">
    <property type="entry name" value="Type III secretion system effector protein-E3 Ubiquitin ligase"/>
    <property type="match status" value="1"/>
</dbReference>
<proteinExistence type="inferred from homology"/>
<keyword evidence="7 22" id="KW-0964">Secreted</keyword>
<dbReference type="FunFam" id="1.20.58.360:FF:000001">
    <property type="entry name" value="Probable E3 ubiquitin-protein ligase ipaH7.8"/>
    <property type="match status" value="1"/>
</dbReference>
<keyword evidence="12 22" id="KW-0832">Ubl conjugation</keyword>
<evidence type="ECO:0000256" key="4">
    <source>
        <dbReference type="ARBA" id="ARBA00009868"/>
    </source>
</evidence>
<organism evidence="24">
    <name type="scientific">Salmonella enterica</name>
    <name type="common">Salmonella choleraesuis</name>
    <dbReference type="NCBI Taxonomy" id="28901"/>
    <lineage>
        <taxon>Bacteria</taxon>
        <taxon>Pseudomonadati</taxon>
        <taxon>Pseudomonadota</taxon>
        <taxon>Gammaproteobacteria</taxon>
        <taxon>Enterobacterales</taxon>
        <taxon>Enterobacteriaceae</taxon>
        <taxon>Salmonella</taxon>
    </lineage>
</organism>
<dbReference type="PROSITE" id="PS52053">
    <property type="entry name" value="NEL"/>
    <property type="match status" value="1"/>
</dbReference>
<dbReference type="Gene3D" id="1.20.58.90">
    <property type="match status" value="1"/>
</dbReference>
<dbReference type="InterPro" id="IPR001611">
    <property type="entry name" value="Leu-rich_rpt"/>
</dbReference>
<dbReference type="GO" id="GO:0016567">
    <property type="term" value="P:protein ubiquitination"/>
    <property type="evidence" value="ECO:0007669"/>
    <property type="project" value="InterPro"/>
</dbReference>
<dbReference type="FunFam" id="3.30.2440.10:FF:000001">
    <property type="entry name" value="SPI-2 type III secretion system effector SseI"/>
    <property type="match status" value="1"/>
</dbReference>
<gene>
    <name evidence="24" type="primary">sspH2</name>
    <name evidence="24" type="ORF">EKX87_11850</name>
</gene>
<evidence type="ECO:0000256" key="6">
    <source>
        <dbReference type="ARBA" id="ARBA00022511"/>
    </source>
</evidence>
<keyword evidence="13" id="KW-1043">Host membrane</keyword>
<evidence type="ECO:0000256" key="22">
    <source>
        <dbReference type="PROSITE-ProRule" id="PRU01398"/>
    </source>
</evidence>
<feature type="domain" description="NEL" evidence="23">
    <location>
        <begin position="474"/>
        <end position="768"/>
    </location>
</feature>
<evidence type="ECO:0000256" key="9">
    <source>
        <dbReference type="ARBA" id="ARBA00022679"/>
    </source>
</evidence>
<dbReference type="Gene3D" id="3.30.2440.10">
    <property type="entry name" value="Secreted effector protein SifA"/>
    <property type="match status" value="1"/>
</dbReference>
<dbReference type="PANTHER" id="PTHR47114">
    <property type="match status" value="1"/>
</dbReference>
<dbReference type="EC" id="2.3.2.27" evidence="5"/>
<keyword evidence="15" id="KW-0472">Membrane</keyword>
<feature type="active site" description="Glycyl thioester intermediate" evidence="22">
    <location>
        <position position="560"/>
    </location>
</feature>
<evidence type="ECO:0000256" key="20">
    <source>
        <dbReference type="ARBA" id="ARBA00079391"/>
    </source>
</evidence>
<dbReference type="FunFam" id="1.20.1270.130:FF:000002">
    <property type="entry name" value="Type III secretion system effector protein-E3 Ubiquitin ligase"/>
    <property type="match status" value="1"/>
</dbReference>
<dbReference type="EMBL" id="AACZBH010000025">
    <property type="protein sequence ID" value="EAN7515995.1"/>
    <property type="molecule type" value="Genomic_DNA"/>
</dbReference>
<dbReference type="InterPro" id="IPR051071">
    <property type="entry name" value="LRR-bact_E3_ubiq_ligases"/>
</dbReference>
<sequence>MPFHIGSGCLPATISNRRIYRIAWSDTPPEMSSWEKMKEFFCSTHQTEALECIWTICHPPAGTTREDVINRFELLRTLAYAGWEESIHSGQHGENYFCILDEDSQEILSVTLDDAGNYTVNCQGYSETHRLTLDTAQGEEGTGHAEGASGTFRTSFLPATTAPQTPAEYDAVWSAWRRAAPAEESRGRAAVVQKMRACLNNGNAVLNVGESGLTTLPDCLPAHITTLVIPDNNLTSLPALPPELRTLEVSGNQLTSLPVLPPGLLELSIFSNPLTHLPALPSGLCKLWIFGNQLTSLPVLPPGLQELSVSDNQLASLPALPSELCKLWAYNNQLTSLPMLPSGLQELSVSDNQLASLPTLPSELYKLWAYNNRLTSLPALPSGLKELIVSGNRLTSLPMLPSGLLSLSVYRNQLTRLPESLIHLSSETTVNLEGNPLSERTLQALREITSAPGYSGPIIRFDMAGASAPRETRALHLAAADWLVPAREGEPAPADRWHMFGQEDNADAFSLFLDRLSETENFIKDAGFKAQISSWLAQLAEDEALRANTFAMATEATSSCEDRVTFFLHQMKNVQLVHNAEKGQYDNDLAALVATGREMFRLGKLEQIAREKVRTLALVDEIEVWLAYQNKLKKSLGLTSVTSEMRFFDVSGVTVTDLQDAELQVKAAEKSEFREWILQWGPLHRVLERKAPERVNALREKQISDYEETYRMLSDTELRPSGLVGNTDAERTIGARAMESAKKTFLDGLRPLVEEMLGSYLNVQWRRN</sequence>
<evidence type="ECO:0000256" key="2">
    <source>
        <dbReference type="ARBA" id="ARBA00004192"/>
    </source>
</evidence>
<dbReference type="InterPro" id="IPR029487">
    <property type="entry name" value="NEL_dom"/>
</dbReference>
<dbReference type="Gene3D" id="3.80.10.10">
    <property type="entry name" value="Ribonuclease Inhibitor"/>
    <property type="match status" value="1"/>
</dbReference>